<keyword evidence="7" id="KW-1185">Reference proteome</keyword>
<dbReference type="PRINTS" id="PR00420">
    <property type="entry name" value="RNGMNOXGNASE"/>
</dbReference>
<evidence type="ECO:0000313" key="7">
    <source>
        <dbReference type="Proteomes" id="UP000324758"/>
    </source>
</evidence>
<comment type="cofactor">
    <cofactor evidence="1">
        <name>FAD</name>
        <dbReference type="ChEBI" id="CHEBI:57692"/>
    </cofactor>
</comment>
<evidence type="ECO:0000313" key="6">
    <source>
        <dbReference type="EMBL" id="TYL91162.1"/>
    </source>
</evidence>
<sequence>MQTQSTHLYDVVIAGAGPVGLFLACELRLAGVSVLVLEQAHNPHSALKQLPFGLRGLSIPTTETFHRRGLLDEILSAQRVKSGAIKSAAHWMQQTRKPAGHFAGLQFYQDNVDAAKWPWRLPTPADASVAVDMDTLETVLAARAIRMGVEIRRGFGVSAMIVSDDDVTVQAAGETFRGRWLVGCDGGRSTVRKICEFDFVGTDPEFTGYSIEVELADPDKLCPGRNYTPTGMYTYAQPGTIAMVDFDGGAFHRTAPITREHVQDVLRRVSCTDVTISELRLAATWTDRARQVTAYRKGRVLLAGDAAHTHSPLGGQGLNLGLGDAMNLGWKLAATIRGHAPANLLDTYSHERHPVGAKILDWSRAQVAIMRPTPGTRALQAIMRDLIATRDGATYFAERVRGVSLRYDLGGSHPLVGRSVPDFEWADGTTAGERLRTAKGLLLDFDARAPLQAIANRWGDRIDYVAGEPGDRLGLIAVLVRPDGFVAWASDGAIDNDEAARAATRWFGEPAAAHLTPLPPPARRSPRSACRNSQRS</sequence>
<evidence type="ECO:0000256" key="4">
    <source>
        <dbReference type="SAM" id="MobiDB-lite"/>
    </source>
</evidence>
<feature type="compositionally biased region" description="Low complexity" evidence="4">
    <location>
        <begin position="527"/>
        <end position="536"/>
    </location>
</feature>
<dbReference type="Pfam" id="PF01494">
    <property type="entry name" value="FAD_binding_3"/>
    <property type="match status" value="1"/>
</dbReference>
<evidence type="ECO:0000256" key="2">
    <source>
        <dbReference type="ARBA" id="ARBA00022630"/>
    </source>
</evidence>
<dbReference type="EMBL" id="VSSS01000048">
    <property type="protein sequence ID" value="TYL91162.1"/>
    <property type="molecule type" value="Genomic_DNA"/>
</dbReference>
<dbReference type="PANTHER" id="PTHR43004">
    <property type="entry name" value="TRK SYSTEM POTASSIUM UPTAKE PROTEIN"/>
    <property type="match status" value="1"/>
</dbReference>
<accession>A0A5D3KJB6</accession>
<comment type="caution">
    <text evidence="6">The sequence shown here is derived from an EMBL/GenBank/DDBJ whole genome shotgun (WGS) entry which is preliminary data.</text>
</comment>
<dbReference type="InterPro" id="IPR050641">
    <property type="entry name" value="RIFMO-like"/>
</dbReference>
<dbReference type="InterPro" id="IPR002938">
    <property type="entry name" value="FAD-bd"/>
</dbReference>
<dbReference type="Pfam" id="PF21274">
    <property type="entry name" value="Rng_hyd_C"/>
    <property type="match status" value="1"/>
</dbReference>
<evidence type="ECO:0000256" key="1">
    <source>
        <dbReference type="ARBA" id="ARBA00001974"/>
    </source>
</evidence>
<feature type="region of interest" description="Disordered" evidence="4">
    <location>
        <begin position="510"/>
        <end position="536"/>
    </location>
</feature>
<dbReference type="Gene3D" id="3.40.30.120">
    <property type="match status" value="1"/>
</dbReference>
<dbReference type="OrthoDB" id="9791689at2"/>
<dbReference type="Proteomes" id="UP000324758">
    <property type="component" value="Unassembled WGS sequence"/>
</dbReference>
<gene>
    <name evidence="6" type="ORF">FXB40_29545</name>
</gene>
<keyword evidence="2" id="KW-0285">Flavoprotein</keyword>
<reference evidence="6 7" key="1">
    <citation type="submission" date="2019-08" db="EMBL/GenBank/DDBJ databases">
        <title>Bradyrhizobium hipponensis sp. nov., a rhizobium isolated from a Lupinus angustifolius root nodule in Tunisia.</title>
        <authorList>
            <person name="Off K."/>
            <person name="Rejili M."/>
            <person name="Mars M."/>
            <person name="Brachmann A."/>
            <person name="Marin M."/>
        </authorList>
    </citation>
    <scope>NUCLEOTIDE SEQUENCE [LARGE SCALE GENOMIC DNA]</scope>
    <source>
        <strain evidence="6 7">CTAW71</strain>
    </source>
</reference>
<proteinExistence type="predicted"/>
<evidence type="ECO:0000259" key="5">
    <source>
        <dbReference type="Pfam" id="PF01494"/>
    </source>
</evidence>
<organism evidence="6 7">
    <name type="scientific">Bradyrhizobium rifense</name>
    <dbReference type="NCBI Taxonomy" id="515499"/>
    <lineage>
        <taxon>Bacteria</taxon>
        <taxon>Pseudomonadati</taxon>
        <taxon>Pseudomonadota</taxon>
        <taxon>Alphaproteobacteria</taxon>
        <taxon>Hyphomicrobiales</taxon>
        <taxon>Nitrobacteraceae</taxon>
        <taxon>Bradyrhizobium</taxon>
    </lineage>
</organism>
<dbReference type="SUPFAM" id="SSF51905">
    <property type="entry name" value="FAD/NAD(P)-binding domain"/>
    <property type="match status" value="1"/>
</dbReference>
<name>A0A5D3KJB6_9BRAD</name>
<dbReference type="PANTHER" id="PTHR43004:SF19">
    <property type="entry name" value="BINDING MONOOXYGENASE, PUTATIVE (JCVI)-RELATED"/>
    <property type="match status" value="1"/>
</dbReference>
<evidence type="ECO:0000256" key="3">
    <source>
        <dbReference type="ARBA" id="ARBA00022827"/>
    </source>
</evidence>
<dbReference type="Gene3D" id="3.30.70.2450">
    <property type="match status" value="1"/>
</dbReference>
<dbReference type="RefSeq" id="WP_148775633.1">
    <property type="nucleotide sequence ID" value="NZ_VSSS01000048.1"/>
</dbReference>
<keyword evidence="3" id="KW-0274">FAD</keyword>
<dbReference type="GO" id="GO:0016709">
    <property type="term" value="F:oxidoreductase activity, acting on paired donors, with incorporation or reduction of molecular oxygen, NAD(P)H as one donor, and incorporation of one atom of oxygen"/>
    <property type="evidence" value="ECO:0007669"/>
    <property type="project" value="UniProtKB-ARBA"/>
</dbReference>
<protein>
    <submittedName>
        <fullName evidence="6">FAD-dependent oxidoreductase</fullName>
    </submittedName>
</protein>
<dbReference type="AlphaFoldDB" id="A0A5D3KJB6"/>
<feature type="domain" description="FAD-binding" evidence="5">
    <location>
        <begin position="9"/>
        <end position="363"/>
    </location>
</feature>
<dbReference type="GO" id="GO:0071949">
    <property type="term" value="F:FAD binding"/>
    <property type="evidence" value="ECO:0007669"/>
    <property type="project" value="InterPro"/>
</dbReference>
<dbReference type="Gene3D" id="3.50.50.60">
    <property type="entry name" value="FAD/NAD(P)-binding domain"/>
    <property type="match status" value="2"/>
</dbReference>
<dbReference type="InterPro" id="IPR036188">
    <property type="entry name" value="FAD/NAD-bd_sf"/>
</dbReference>